<dbReference type="Proteomes" id="UP000295626">
    <property type="component" value="Unassembled WGS sequence"/>
</dbReference>
<name>A0ABY2DIQ3_9ACTN</name>
<dbReference type="SUPFAM" id="SSF116726">
    <property type="entry name" value="TrkA C-terminal domain-like"/>
    <property type="match status" value="1"/>
</dbReference>
<proteinExistence type="predicted"/>
<dbReference type="InterPro" id="IPR036721">
    <property type="entry name" value="RCK_C_sf"/>
</dbReference>
<dbReference type="PROSITE" id="PS51202">
    <property type="entry name" value="RCK_C"/>
    <property type="match status" value="1"/>
</dbReference>
<accession>A0ABY2DIQ3</accession>
<keyword evidence="3" id="KW-1185">Reference proteome</keyword>
<protein>
    <recommendedName>
        <fullName evidence="1">RCK C-terminal domain-containing protein</fullName>
    </recommendedName>
</protein>
<gene>
    <name evidence="2" type="ORF">E1091_08180</name>
</gene>
<dbReference type="EMBL" id="SMKE01000220">
    <property type="protein sequence ID" value="TDB97792.1"/>
    <property type="molecule type" value="Genomic_DNA"/>
</dbReference>
<comment type="caution">
    <text evidence="2">The sequence shown here is derived from an EMBL/GenBank/DDBJ whole genome shotgun (WGS) entry which is preliminary data.</text>
</comment>
<evidence type="ECO:0000313" key="3">
    <source>
        <dbReference type="Proteomes" id="UP000295626"/>
    </source>
</evidence>
<organism evidence="2 3">
    <name type="scientific">Micromonospora fluostatini</name>
    <dbReference type="NCBI Taxonomy" id="1629071"/>
    <lineage>
        <taxon>Bacteria</taxon>
        <taxon>Bacillati</taxon>
        <taxon>Actinomycetota</taxon>
        <taxon>Actinomycetes</taxon>
        <taxon>Micromonosporales</taxon>
        <taxon>Micromonosporaceae</taxon>
        <taxon>Micromonospora</taxon>
    </lineage>
</organism>
<dbReference type="InterPro" id="IPR006037">
    <property type="entry name" value="RCK_C"/>
</dbReference>
<sequence>MVTFSIVAQGGLAPLVARWCRVPMRTIPVQPWAVGIRVQGEPVGLRHYTITSGAPADGRPVFELSREEGWVSSVSRDGEQLRLGRETALRAGDEVLVAGGEQPAAEQVFTGRDE</sequence>
<feature type="domain" description="RCK C-terminal" evidence="1">
    <location>
        <begin position="33"/>
        <end position="114"/>
    </location>
</feature>
<reference evidence="2 3" key="1">
    <citation type="submission" date="2019-02" db="EMBL/GenBank/DDBJ databases">
        <title>Draft genome sequences of novel Actinobacteria.</title>
        <authorList>
            <person name="Sahin N."/>
            <person name="Ay H."/>
            <person name="Saygin H."/>
        </authorList>
    </citation>
    <scope>NUCLEOTIDE SEQUENCE [LARGE SCALE GENOMIC DNA]</scope>
    <source>
        <strain evidence="2 3">JCM 30529</strain>
    </source>
</reference>
<evidence type="ECO:0000313" key="2">
    <source>
        <dbReference type="EMBL" id="TDB97792.1"/>
    </source>
</evidence>
<evidence type="ECO:0000259" key="1">
    <source>
        <dbReference type="PROSITE" id="PS51202"/>
    </source>
</evidence>